<reference evidence="2 5" key="1">
    <citation type="submission" date="2021-01" db="EMBL/GenBank/DDBJ databases">
        <title>Diatom-associated Roseobacters Show Island Model of Population Structure.</title>
        <authorList>
            <person name="Qu L."/>
            <person name="Feng X."/>
            <person name="Chen Y."/>
            <person name="Li L."/>
            <person name="Wang X."/>
            <person name="Hu Z."/>
            <person name="Wang H."/>
            <person name="Luo H."/>
        </authorList>
    </citation>
    <scope>NUCLEOTIDE SEQUENCE</scope>
    <source>
        <strain evidence="3 5">CC28-63</strain>
        <strain evidence="2">CC28-69</strain>
    </source>
</reference>
<dbReference type="RefSeq" id="WP_138487973.1">
    <property type="nucleotide sequence ID" value="NZ_JAFBWU010000007.1"/>
</dbReference>
<evidence type="ECO:0000259" key="1">
    <source>
        <dbReference type="Pfam" id="PF01471"/>
    </source>
</evidence>
<dbReference type="EMBL" id="JAFBXE010000007">
    <property type="protein sequence ID" value="MBM2413187.1"/>
    <property type="molecule type" value="Genomic_DNA"/>
</dbReference>
<dbReference type="SUPFAM" id="SSF47090">
    <property type="entry name" value="PGBD-like"/>
    <property type="match status" value="1"/>
</dbReference>
<dbReference type="Proteomes" id="UP000809440">
    <property type="component" value="Unassembled WGS sequence"/>
</dbReference>
<evidence type="ECO:0000313" key="2">
    <source>
        <dbReference type="EMBL" id="MBM2413187.1"/>
    </source>
</evidence>
<dbReference type="NCBIfam" id="TIGR02594">
    <property type="entry name" value="TIGR02594 family protein"/>
    <property type="match status" value="1"/>
</dbReference>
<evidence type="ECO:0000313" key="5">
    <source>
        <dbReference type="Proteomes" id="UP000809440"/>
    </source>
</evidence>
<accession>A0A9Q2S5J6</accession>
<feature type="domain" description="Peptidoglycan binding-like" evidence="1">
    <location>
        <begin position="4"/>
        <end position="55"/>
    </location>
</feature>
<sequence>MNTRDIQKALKQQGFNPGSIDGIWGPQTAGALRDFQAERGMRATGIVNTHTLSALGFPADPDLYSKDVMAPWMAEARRRKGLHEQRDRKTLWDWLRSDGATVGDPARTPWCGDFVETCIALTLPSEPIPANPYLAANWTKFGVAADRGRYGAILVFWRGSPQSWKGHVGFYWGEDSTHYHVLGGNQGNSVNVARIEKRRLRAGGIRWPSTVKALTQPVLLSAAGVPVSSNEA</sequence>
<evidence type="ECO:0000313" key="3">
    <source>
        <dbReference type="EMBL" id="MBM2417855.1"/>
    </source>
</evidence>
<gene>
    <name evidence="2" type="ORF">JQX41_12790</name>
    <name evidence="3" type="ORF">JQX48_12795</name>
</gene>
<proteinExistence type="predicted"/>
<dbReference type="Proteomes" id="UP000755667">
    <property type="component" value="Unassembled WGS sequence"/>
</dbReference>
<dbReference type="EMBL" id="JAFBXF010000007">
    <property type="protein sequence ID" value="MBM2417855.1"/>
    <property type="molecule type" value="Genomic_DNA"/>
</dbReference>
<dbReference type="Gene3D" id="1.10.101.10">
    <property type="entry name" value="PGBD-like superfamily/PGBD"/>
    <property type="match status" value="1"/>
</dbReference>
<dbReference type="AlphaFoldDB" id="A0A9Q2S5J6"/>
<keyword evidence="5" id="KW-1185">Reference proteome</keyword>
<dbReference type="InterPro" id="IPR013423">
    <property type="entry name" value="CHP02594"/>
</dbReference>
<comment type="caution">
    <text evidence="2">The sequence shown here is derived from an EMBL/GenBank/DDBJ whole genome shotgun (WGS) entry which is preliminary data.</text>
</comment>
<dbReference type="InterPro" id="IPR036366">
    <property type="entry name" value="PGBDSf"/>
</dbReference>
<protein>
    <submittedName>
        <fullName evidence="2">TIGR02594 family protein</fullName>
    </submittedName>
</protein>
<dbReference type="InterPro" id="IPR002477">
    <property type="entry name" value="Peptidoglycan-bd-like"/>
</dbReference>
<dbReference type="InterPro" id="IPR036365">
    <property type="entry name" value="PGBD-like_sf"/>
</dbReference>
<dbReference type="Pfam" id="PF01471">
    <property type="entry name" value="PG_binding_1"/>
    <property type="match status" value="1"/>
</dbReference>
<name>A0A9Q2S5J6_9RHOB</name>
<evidence type="ECO:0000313" key="4">
    <source>
        <dbReference type="Proteomes" id="UP000755667"/>
    </source>
</evidence>
<organism evidence="2 4">
    <name type="scientific">Marivita cryptomonadis</name>
    <dbReference type="NCBI Taxonomy" id="505252"/>
    <lineage>
        <taxon>Bacteria</taxon>
        <taxon>Pseudomonadati</taxon>
        <taxon>Pseudomonadota</taxon>
        <taxon>Alphaproteobacteria</taxon>
        <taxon>Rhodobacterales</taxon>
        <taxon>Roseobacteraceae</taxon>
        <taxon>Marivita</taxon>
    </lineage>
</organism>